<name>A0A1I7YNC2_9BILA</name>
<keyword evidence="2" id="KW-1185">Reference proteome</keyword>
<dbReference type="WBParaSite" id="L893_g17832.t1">
    <property type="protein sequence ID" value="L893_g17832.t1"/>
    <property type="gene ID" value="L893_g17832"/>
</dbReference>
<feature type="region of interest" description="Disordered" evidence="1">
    <location>
        <begin position="1"/>
        <end position="64"/>
    </location>
</feature>
<proteinExistence type="predicted"/>
<evidence type="ECO:0000256" key="1">
    <source>
        <dbReference type="SAM" id="MobiDB-lite"/>
    </source>
</evidence>
<sequence length="171" mass="18682">MNPVVQASCSRPTRGRRSPGPGASSSSAPGQLESLVRAGAQGYGTWSHSEADHDASVDDGETPRPVFYRTHTGRVGVADEEEAELEFVEHGERAEDVHVAPLGRHLEESSFWEETDKLGSWREAERAKKKCPAVDLTSFGGFALYIGSLRSLTIKIALQSAPKVMVRRYKT</sequence>
<feature type="compositionally biased region" description="Low complexity" evidence="1">
    <location>
        <begin position="18"/>
        <end position="30"/>
    </location>
</feature>
<evidence type="ECO:0000313" key="2">
    <source>
        <dbReference type="Proteomes" id="UP000095287"/>
    </source>
</evidence>
<evidence type="ECO:0000313" key="3">
    <source>
        <dbReference type="WBParaSite" id="L893_g17832.t1"/>
    </source>
</evidence>
<dbReference type="AlphaFoldDB" id="A0A1I7YNC2"/>
<accession>A0A1I7YNC2</accession>
<reference evidence="3" key="1">
    <citation type="submission" date="2016-11" db="UniProtKB">
        <authorList>
            <consortium name="WormBaseParasite"/>
        </authorList>
    </citation>
    <scope>IDENTIFICATION</scope>
</reference>
<organism evidence="2 3">
    <name type="scientific">Steinernema glaseri</name>
    <dbReference type="NCBI Taxonomy" id="37863"/>
    <lineage>
        <taxon>Eukaryota</taxon>
        <taxon>Metazoa</taxon>
        <taxon>Ecdysozoa</taxon>
        <taxon>Nematoda</taxon>
        <taxon>Chromadorea</taxon>
        <taxon>Rhabditida</taxon>
        <taxon>Tylenchina</taxon>
        <taxon>Panagrolaimomorpha</taxon>
        <taxon>Strongyloidoidea</taxon>
        <taxon>Steinernematidae</taxon>
        <taxon>Steinernema</taxon>
    </lineage>
</organism>
<protein>
    <submittedName>
        <fullName evidence="3">Uncharacterized protein</fullName>
    </submittedName>
</protein>
<dbReference type="Proteomes" id="UP000095287">
    <property type="component" value="Unplaced"/>
</dbReference>